<dbReference type="Proteomes" id="UP000789920">
    <property type="component" value="Unassembled WGS sequence"/>
</dbReference>
<evidence type="ECO:0000313" key="1">
    <source>
        <dbReference type="EMBL" id="CAG8775123.1"/>
    </source>
</evidence>
<comment type="caution">
    <text evidence="1">The sequence shown here is derived from an EMBL/GenBank/DDBJ whole genome shotgun (WGS) entry which is preliminary data.</text>
</comment>
<feature type="non-terminal residue" evidence="1">
    <location>
        <position position="44"/>
    </location>
</feature>
<reference evidence="1" key="1">
    <citation type="submission" date="2021-06" db="EMBL/GenBank/DDBJ databases">
        <authorList>
            <person name="Kallberg Y."/>
            <person name="Tangrot J."/>
            <person name="Rosling A."/>
        </authorList>
    </citation>
    <scope>NUCLEOTIDE SEQUENCE</scope>
    <source>
        <strain evidence="1">MA461A</strain>
    </source>
</reference>
<evidence type="ECO:0000313" key="2">
    <source>
        <dbReference type="Proteomes" id="UP000789920"/>
    </source>
</evidence>
<accession>A0ACA9R477</accession>
<sequence>TFGFAIVRHKSSYISCTIRPPHKSGLPFHLKQKKRLLFASKPAK</sequence>
<organism evidence="1 2">
    <name type="scientific">Racocetra persica</name>
    <dbReference type="NCBI Taxonomy" id="160502"/>
    <lineage>
        <taxon>Eukaryota</taxon>
        <taxon>Fungi</taxon>
        <taxon>Fungi incertae sedis</taxon>
        <taxon>Mucoromycota</taxon>
        <taxon>Glomeromycotina</taxon>
        <taxon>Glomeromycetes</taxon>
        <taxon>Diversisporales</taxon>
        <taxon>Gigasporaceae</taxon>
        <taxon>Racocetra</taxon>
    </lineage>
</organism>
<keyword evidence="2" id="KW-1185">Reference proteome</keyword>
<feature type="non-terminal residue" evidence="1">
    <location>
        <position position="1"/>
    </location>
</feature>
<protein>
    <submittedName>
        <fullName evidence="1">8905_t:CDS:1</fullName>
    </submittedName>
</protein>
<name>A0ACA9R477_9GLOM</name>
<gene>
    <name evidence="1" type="ORF">RPERSI_LOCUS16873</name>
</gene>
<proteinExistence type="predicted"/>
<dbReference type="EMBL" id="CAJVQC010042363">
    <property type="protein sequence ID" value="CAG8775123.1"/>
    <property type="molecule type" value="Genomic_DNA"/>
</dbReference>